<dbReference type="EMBL" id="CATOUU010000694">
    <property type="protein sequence ID" value="CAI9941595.1"/>
    <property type="molecule type" value="Genomic_DNA"/>
</dbReference>
<evidence type="ECO:0000313" key="7">
    <source>
        <dbReference type="EMBL" id="CAL6025588.1"/>
    </source>
</evidence>
<dbReference type="EMBL" id="CATOUU010000269">
    <property type="protein sequence ID" value="CAI9922969.1"/>
    <property type="molecule type" value="Genomic_DNA"/>
</dbReference>
<evidence type="ECO:0000313" key="2">
    <source>
        <dbReference type="EMBL" id="CAI9922975.1"/>
    </source>
</evidence>
<dbReference type="EMBL" id="CATOUU010000782">
    <property type="protein sequence ID" value="CAI9947903.1"/>
    <property type="molecule type" value="Genomic_DNA"/>
</dbReference>
<evidence type="ECO:0000313" key="3">
    <source>
        <dbReference type="EMBL" id="CAI9941592.1"/>
    </source>
</evidence>
<evidence type="ECO:0000313" key="5">
    <source>
        <dbReference type="EMBL" id="CAI9941602.1"/>
    </source>
</evidence>
<dbReference type="EMBL" id="CAXDID020000772">
    <property type="protein sequence ID" value="CAL6113669.1"/>
    <property type="molecule type" value="Genomic_DNA"/>
</dbReference>
<dbReference type="EMBL" id="CAXDID020000099">
    <property type="protein sequence ID" value="CAL6025588.1"/>
    <property type="molecule type" value="Genomic_DNA"/>
</dbReference>
<name>A0AA86NNS2_9EUKA</name>
<dbReference type="EMBL" id="CATOUU010000694">
    <property type="protein sequence ID" value="CAI9941602.1"/>
    <property type="molecule type" value="Genomic_DNA"/>
</dbReference>
<dbReference type="Proteomes" id="UP001642409">
    <property type="component" value="Unassembled WGS sequence"/>
</dbReference>
<protein>
    <submittedName>
        <fullName evidence="7">Hypothetical_protein</fullName>
    </submittedName>
</protein>
<reference evidence="7 13" key="2">
    <citation type="submission" date="2024-07" db="EMBL/GenBank/DDBJ databases">
        <authorList>
            <person name="Akdeniz Z."/>
        </authorList>
    </citation>
    <scope>NUCLEOTIDE SEQUENCE [LARGE SCALE GENOMIC DNA]</scope>
</reference>
<dbReference type="EMBL" id="CAXDID020000099">
    <property type="protein sequence ID" value="CAL6025598.1"/>
    <property type="molecule type" value="Genomic_DNA"/>
</dbReference>
<evidence type="ECO:0000313" key="12">
    <source>
        <dbReference type="EMBL" id="CAL6113681.1"/>
    </source>
</evidence>
<evidence type="ECO:0000313" key="4">
    <source>
        <dbReference type="EMBL" id="CAI9941595.1"/>
    </source>
</evidence>
<evidence type="ECO:0000313" key="13">
    <source>
        <dbReference type="Proteomes" id="UP001642409"/>
    </source>
</evidence>
<dbReference type="EMBL" id="CAXDID020000772">
    <property type="protein sequence ID" value="CAL6113681.1"/>
    <property type="molecule type" value="Genomic_DNA"/>
</dbReference>
<dbReference type="EMBL" id="CATOUU010000269">
    <property type="protein sequence ID" value="CAI9922975.1"/>
    <property type="molecule type" value="Genomic_DNA"/>
</dbReference>
<proteinExistence type="predicted"/>
<evidence type="ECO:0000313" key="10">
    <source>
        <dbReference type="EMBL" id="CAL6043085.1"/>
    </source>
</evidence>
<dbReference type="AlphaFoldDB" id="A0AA86NNS2"/>
<accession>A0AA86NNS2</accession>
<sequence length="232" mass="27744">MSSIKKHLISSIQRILVLTNNDPSYAVYRVMILSDDMYNILFCQLSINLNVKQNVIHELFIDISKYHLYQAQQPPSETCNIVQSANDSQSVNMTKLTQIIPLSQFKQQFKHALMIVMKELNTTVDQITDRQRCQYLINYFQFHNQNLFWEKVQNIIPYKTKLQLKQYFQKSFSQCQYEEISDDHKNRIRELTREMPNSKPSEIVDAFFAEIGEEVYFRRKVIMFISYLQRRM</sequence>
<evidence type="ECO:0000313" key="11">
    <source>
        <dbReference type="EMBL" id="CAL6113669.1"/>
    </source>
</evidence>
<evidence type="ECO:0000313" key="8">
    <source>
        <dbReference type="EMBL" id="CAL6025591.1"/>
    </source>
</evidence>
<evidence type="ECO:0000313" key="6">
    <source>
        <dbReference type="EMBL" id="CAI9947903.1"/>
    </source>
</evidence>
<comment type="caution">
    <text evidence="1">The sequence shown here is derived from an EMBL/GenBank/DDBJ whole genome shotgun (WGS) entry which is preliminary data.</text>
</comment>
<reference evidence="1" key="1">
    <citation type="submission" date="2023-06" db="EMBL/GenBank/DDBJ databases">
        <authorList>
            <person name="Kurt Z."/>
        </authorList>
    </citation>
    <scope>NUCLEOTIDE SEQUENCE</scope>
</reference>
<evidence type="ECO:0000313" key="9">
    <source>
        <dbReference type="EMBL" id="CAL6025598.1"/>
    </source>
</evidence>
<dbReference type="EMBL" id="CAXDID020000099">
    <property type="protein sequence ID" value="CAL6025591.1"/>
    <property type="molecule type" value="Genomic_DNA"/>
</dbReference>
<evidence type="ECO:0000313" key="1">
    <source>
        <dbReference type="EMBL" id="CAI9922969.1"/>
    </source>
</evidence>
<organism evidence="1">
    <name type="scientific">Hexamita inflata</name>
    <dbReference type="NCBI Taxonomy" id="28002"/>
    <lineage>
        <taxon>Eukaryota</taxon>
        <taxon>Metamonada</taxon>
        <taxon>Diplomonadida</taxon>
        <taxon>Hexamitidae</taxon>
        <taxon>Hexamitinae</taxon>
        <taxon>Hexamita</taxon>
    </lineage>
</organism>
<keyword evidence="13" id="KW-1185">Reference proteome</keyword>
<gene>
    <name evidence="1" type="ORF">HINF_LOCUS10614</name>
    <name evidence="2" type="ORF">HINF_LOCUS10620</name>
    <name evidence="3" type="ORF">HINF_LOCUS29237</name>
    <name evidence="4" type="ORF">HINF_LOCUS29240</name>
    <name evidence="5" type="ORF">HINF_LOCUS29247</name>
    <name evidence="7" type="ORF">HINF_LOCUS30426</name>
    <name evidence="8" type="ORF">HINF_LOCUS30429</name>
    <name evidence="9" type="ORF">HINF_LOCUS30436</name>
    <name evidence="6" type="ORF">HINF_LOCUS35548</name>
    <name evidence="10" type="ORF">HINF_LOCUS39906</name>
    <name evidence="11" type="ORF">HINF_LOCUS77616</name>
    <name evidence="12" type="ORF">HINF_LOCUS77622</name>
</gene>
<dbReference type="EMBL" id="CATOUU010000694">
    <property type="protein sequence ID" value="CAI9941592.1"/>
    <property type="molecule type" value="Genomic_DNA"/>
</dbReference>
<dbReference type="EMBL" id="CAXDID020000155">
    <property type="protein sequence ID" value="CAL6043085.1"/>
    <property type="molecule type" value="Genomic_DNA"/>
</dbReference>